<dbReference type="PRINTS" id="PR01050">
    <property type="entry name" value="PYRUVTKNASE"/>
</dbReference>
<comment type="cofactor">
    <cofactor evidence="2">
        <name>K(+)</name>
        <dbReference type="ChEBI" id="CHEBI:29103"/>
    </cofactor>
</comment>
<dbReference type="Gene3D" id="3.20.20.60">
    <property type="entry name" value="Phosphoenolpyruvate-binding domains"/>
    <property type="match status" value="1"/>
</dbReference>
<dbReference type="InterPro" id="IPR036918">
    <property type="entry name" value="Pyrv_Knase_C_sf"/>
</dbReference>
<dbReference type="InterPro" id="IPR015795">
    <property type="entry name" value="Pyrv_Knase_C"/>
</dbReference>
<comment type="catalytic activity">
    <reaction evidence="14 15">
        <text>pyruvate + ATP = phosphoenolpyruvate + ADP + H(+)</text>
        <dbReference type="Rhea" id="RHEA:18157"/>
        <dbReference type="ChEBI" id="CHEBI:15361"/>
        <dbReference type="ChEBI" id="CHEBI:15378"/>
        <dbReference type="ChEBI" id="CHEBI:30616"/>
        <dbReference type="ChEBI" id="CHEBI:58702"/>
        <dbReference type="ChEBI" id="CHEBI:456216"/>
        <dbReference type="EC" id="2.7.1.40"/>
    </reaction>
</comment>
<dbReference type="InterPro" id="IPR001697">
    <property type="entry name" value="Pyr_Knase"/>
</dbReference>
<name>A0A388KGD1_CHABU</name>
<evidence type="ECO:0000259" key="18">
    <source>
        <dbReference type="Pfam" id="PF02887"/>
    </source>
</evidence>
<evidence type="ECO:0000259" key="17">
    <source>
        <dbReference type="Pfam" id="PF00224"/>
    </source>
</evidence>
<dbReference type="Gene3D" id="2.40.33.10">
    <property type="entry name" value="PK beta-barrel domain-like"/>
    <property type="match status" value="1"/>
</dbReference>
<evidence type="ECO:0000256" key="8">
    <source>
        <dbReference type="ARBA" id="ARBA00022741"/>
    </source>
</evidence>
<evidence type="ECO:0000256" key="7">
    <source>
        <dbReference type="ARBA" id="ARBA00022723"/>
    </source>
</evidence>
<accession>A0A388KGD1</accession>
<dbReference type="UniPathway" id="UPA00109">
    <property type="reaction ID" value="UER00188"/>
</dbReference>
<dbReference type="OMA" id="REWHATI"/>
<dbReference type="OrthoDB" id="108365at2759"/>
<feature type="compositionally biased region" description="Pro residues" evidence="16">
    <location>
        <begin position="198"/>
        <end position="211"/>
    </location>
</feature>
<dbReference type="Gene3D" id="3.40.1380.20">
    <property type="entry name" value="Pyruvate kinase, C-terminal domain"/>
    <property type="match status" value="1"/>
</dbReference>
<evidence type="ECO:0000313" key="19">
    <source>
        <dbReference type="EMBL" id="GBG69105.1"/>
    </source>
</evidence>
<comment type="similarity">
    <text evidence="4 15">Belongs to the pyruvate kinase family.</text>
</comment>
<evidence type="ECO:0000256" key="5">
    <source>
        <dbReference type="ARBA" id="ARBA00012142"/>
    </source>
</evidence>
<dbReference type="GO" id="GO:0000287">
    <property type="term" value="F:magnesium ion binding"/>
    <property type="evidence" value="ECO:0007669"/>
    <property type="project" value="InterPro"/>
</dbReference>
<dbReference type="STRING" id="69332.A0A388KGD1"/>
<dbReference type="GO" id="GO:0005524">
    <property type="term" value="F:ATP binding"/>
    <property type="evidence" value="ECO:0007669"/>
    <property type="project" value="UniProtKB-KW"/>
</dbReference>
<feature type="region of interest" description="Disordered" evidence="16">
    <location>
        <begin position="165"/>
        <end position="236"/>
    </location>
</feature>
<gene>
    <name evidence="19" type="ORF">CBR_g3803</name>
</gene>
<dbReference type="SUPFAM" id="SSF50800">
    <property type="entry name" value="PK beta-barrel domain-like"/>
    <property type="match status" value="1"/>
</dbReference>
<comment type="caution">
    <text evidence="19">The sequence shown here is derived from an EMBL/GenBank/DDBJ whole genome shotgun (WGS) entry which is preliminary data.</text>
</comment>
<keyword evidence="6 15" id="KW-0808">Transferase</keyword>
<organism evidence="19 20">
    <name type="scientific">Chara braunii</name>
    <name type="common">Braun's stonewort</name>
    <dbReference type="NCBI Taxonomy" id="69332"/>
    <lineage>
        <taxon>Eukaryota</taxon>
        <taxon>Viridiplantae</taxon>
        <taxon>Streptophyta</taxon>
        <taxon>Charophyceae</taxon>
        <taxon>Charales</taxon>
        <taxon>Characeae</taxon>
        <taxon>Chara</taxon>
    </lineage>
</organism>
<reference evidence="19 20" key="1">
    <citation type="journal article" date="2018" name="Cell">
        <title>The Chara Genome: Secondary Complexity and Implications for Plant Terrestrialization.</title>
        <authorList>
            <person name="Nishiyama T."/>
            <person name="Sakayama H."/>
            <person name="Vries J.D."/>
            <person name="Buschmann H."/>
            <person name="Saint-Marcoux D."/>
            <person name="Ullrich K.K."/>
            <person name="Haas F.B."/>
            <person name="Vanderstraeten L."/>
            <person name="Becker D."/>
            <person name="Lang D."/>
            <person name="Vosolsobe S."/>
            <person name="Rombauts S."/>
            <person name="Wilhelmsson P.K.I."/>
            <person name="Janitza P."/>
            <person name="Kern R."/>
            <person name="Heyl A."/>
            <person name="Rumpler F."/>
            <person name="Villalobos L.I.A.C."/>
            <person name="Clay J.M."/>
            <person name="Skokan R."/>
            <person name="Toyoda A."/>
            <person name="Suzuki Y."/>
            <person name="Kagoshima H."/>
            <person name="Schijlen E."/>
            <person name="Tajeshwar N."/>
            <person name="Catarino B."/>
            <person name="Hetherington A.J."/>
            <person name="Saltykova A."/>
            <person name="Bonnot C."/>
            <person name="Breuninger H."/>
            <person name="Symeonidi A."/>
            <person name="Radhakrishnan G.V."/>
            <person name="Van Nieuwerburgh F."/>
            <person name="Deforce D."/>
            <person name="Chang C."/>
            <person name="Karol K.G."/>
            <person name="Hedrich R."/>
            <person name="Ulvskov P."/>
            <person name="Glockner G."/>
            <person name="Delwiche C.F."/>
            <person name="Petrasek J."/>
            <person name="Van de Peer Y."/>
            <person name="Friml J."/>
            <person name="Beilby M."/>
            <person name="Dolan L."/>
            <person name="Kohara Y."/>
            <person name="Sugano S."/>
            <person name="Fujiyama A."/>
            <person name="Delaux P.-M."/>
            <person name="Quint M."/>
            <person name="TheiBen G."/>
            <person name="Hagemann M."/>
            <person name="Harholt J."/>
            <person name="Dunand C."/>
            <person name="Zachgo S."/>
            <person name="Langdale J."/>
            <person name="Maumus F."/>
            <person name="Straeten D.V.D."/>
            <person name="Gould S.B."/>
            <person name="Rensing S.A."/>
        </authorList>
    </citation>
    <scope>NUCLEOTIDE SEQUENCE [LARGE SCALE GENOMIC DNA]</scope>
    <source>
        <strain evidence="19 20">S276</strain>
    </source>
</reference>
<dbReference type="EMBL" id="BFEA01000110">
    <property type="protein sequence ID" value="GBG69105.1"/>
    <property type="molecule type" value="Genomic_DNA"/>
</dbReference>
<keyword evidence="8" id="KW-0547">Nucleotide-binding</keyword>
<dbReference type="AlphaFoldDB" id="A0A388KGD1"/>
<feature type="compositionally biased region" description="Low complexity" evidence="16">
    <location>
        <begin position="184"/>
        <end position="194"/>
    </location>
</feature>
<dbReference type="InterPro" id="IPR015806">
    <property type="entry name" value="Pyrv_Knase_insert_dom_sf"/>
</dbReference>
<keyword evidence="13" id="KW-0670">Pyruvate</keyword>
<comment type="cofactor">
    <cofactor evidence="1">
        <name>Mg(2+)</name>
        <dbReference type="ChEBI" id="CHEBI:18420"/>
    </cofactor>
</comment>
<sequence length="752" mass="81625">MADALRMCSPAMGTYHPWSRLSASHSTRKEEATSSTASVFSWVKGRPCPSRQQTRPASACCHVSKCMQESGRMGAERLIHCSLAHRAAKREPGGSQTPRRSGGTGAGVLMGTRDDVNRVVFVGARGRGRFGAKSENSKRNRHVAHAMTEKRAGGTLTAVILPQASASSPTASEHHDDVNKVKKLSSSSGKACSSATPLSPPPPPPPPPPSPGSNVDSAMGKPASGKKGPSDSPSLSLFTTGLGSDALDLDVVLRDNGLVSTRRTKLICTIGPPTCSTEQLEALAVCGMNVARLNMCHNTHECHGLVIDRVRELNRKNGYGVAVMMDTKGSEIHMGDLREPSIKTMIGDVWTFTVRQINGPPPPPNTVMVNYDGFVDDVLVGDGIVVDGGMSRFEVVRKNGPDVIATCTDSGLLLPRGNLTFWRNGELVRGTNAVLPTLTSKDWKDIDFGICKGVDVISISFVRSAEVIANVKSYIQSKSSQRPIAVFAKIESIDSLPCLEDIIRAADGVMVERRDLGAQIALEQVPGVQQQVINLCRQLNKPVIVASQLLESMMQYPAPTRAEVADISEAVRQRADALMLSGESAIGSFPIKAVKVLEAVARRTEEAYMKGKDDENRGLHHMRRMANLPCDQISEEVCMGATEIANRLEVQAVVVWTKTGYIASLLSRCRPNCPVFVFTDSQIVRQRLNLHWGLSPFRLQLSEDMEMNVKRAFALLQKRGFMKKGEMVVMVSDLCQQGQKEILQSVQIRRVS</sequence>
<feature type="domain" description="Pyruvate kinase C-terminal" evidence="18">
    <location>
        <begin position="635"/>
        <end position="733"/>
    </location>
</feature>
<dbReference type="InterPro" id="IPR011037">
    <property type="entry name" value="Pyrv_Knase-like_insert_dom_sf"/>
</dbReference>
<dbReference type="NCBIfam" id="TIGR01064">
    <property type="entry name" value="pyruv_kin"/>
    <property type="match status" value="1"/>
</dbReference>
<dbReference type="GO" id="GO:0004743">
    <property type="term" value="F:pyruvate kinase activity"/>
    <property type="evidence" value="ECO:0007669"/>
    <property type="project" value="UniProtKB-EC"/>
</dbReference>
<evidence type="ECO:0000256" key="6">
    <source>
        <dbReference type="ARBA" id="ARBA00022679"/>
    </source>
</evidence>
<evidence type="ECO:0000256" key="4">
    <source>
        <dbReference type="ARBA" id="ARBA00008663"/>
    </source>
</evidence>
<evidence type="ECO:0000256" key="16">
    <source>
        <dbReference type="SAM" id="MobiDB-lite"/>
    </source>
</evidence>
<evidence type="ECO:0000256" key="1">
    <source>
        <dbReference type="ARBA" id="ARBA00001946"/>
    </source>
</evidence>
<evidence type="ECO:0000256" key="2">
    <source>
        <dbReference type="ARBA" id="ARBA00001958"/>
    </source>
</evidence>
<comment type="pathway">
    <text evidence="3 15">Carbohydrate degradation; glycolysis; pyruvate from D-glyceraldehyde 3-phosphate: step 5/5.</text>
</comment>
<dbReference type="EC" id="2.7.1.40" evidence="5 15"/>
<feature type="domain" description="Pyruvate kinase barrel" evidence="17">
    <location>
        <begin position="262"/>
        <end position="594"/>
    </location>
</feature>
<proteinExistence type="inferred from homology"/>
<evidence type="ECO:0000256" key="10">
    <source>
        <dbReference type="ARBA" id="ARBA00022840"/>
    </source>
</evidence>
<dbReference type="InterPro" id="IPR015793">
    <property type="entry name" value="Pyrv_Knase_brl"/>
</dbReference>
<dbReference type="PANTHER" id="PTHR11817">
    <property type="entry name" value="PYRUVATE KINASE"/>
    <property type="match status" value="1"/>
</dbReference>
<dbReference type="SUPFAM" id="SSF51621">
    <property type="entry name" value="Phosphoenolpyruvate/pyruvate domain"/>
    <property type="match status" value="1"/>
</dbReference>
<keyword evidence="20" id="KW-1185">Reference proteome</keyword>
<dbReference type="GO" id="GO:0016301">
    <property type="term" value="F:kinase activity"/>
    <property type="evidence" value="ECO:0007669"/>
    <property type="project" value="UniProtKB-KW"/>
</dbReference>
<dbReference type="Pfam" id="PF02887">
    <property type="entry name" value="PK_C"/>
    <property type="match status" value="1"/>
</dbReference>
<dbReference type="Pfam" id="PF00224">
    <property type="entry name" value="PK"/>
    <property type="match status" value="1"/>
</dbReference>
<evidence type="ECO:0000256" key="14">
    <source>
        <dbReference type="ARBA" id="ARBA00048152"/>
    </source>
</evidence>
<evidence type="ECO:0000256" key="3">
    <source>
        <dbReference type="ARBA" id="ARBA00004997"/>
    </source>
</evidence>
<evidence type="ECO:0000256" key="15">
    <source>
        <dbReference type="RuleBase" id="RU000504"/>
    </source>
</evidence>
<dbReference type="Proteomes" id="UP000265515">
    <property type="component" value="Unassembled WGS sequence"/>
</dbReference>
<keyword evidence="9 15" id="KW-0418">Kinase</keyword>
<dbReference type="InterPro" id="IPR015813">
    <property type="entry name" value="Pyrv/PenolPyrv_kinase-like_dom"/>
</dbReference>
<protein>
    <recommendedName>
        <fullName evidence="5 15">Pyruvate kinase</fullName>
        <ecNumber evidence="5 15">2.7.1.40</ecNumber>
    </recommendedName>
</protein>
<feature type="region of interest" description="Disordered" evidence="16">
    <location>
        <begin position="129"/>
        <end position="151"/>
    </location>
</feature>
<evidence type="ECO:0000256" key="12">
    <source>
        <dbReference type="ARBA" id="ARBA00023152"/>
    </source>
</evidence>
<feature type="region of interest" description="Disordered" evidence="16">
    <location>
        <begin position="87"/>
        <end position="111"/>
    </location>
</feature>
<keyword evidence="10" id="KW-0067">ATP-binding</keyword>
<keyword evidence="7" id="KW-0479">Metal-binding</keyword>
<dbReference type="InterPro" id="IPR040442">
    <property type="entry name" value="Pyrv_kinase-like_dom_sf"/>
</dbReference>
<keyword evidence="12 15" id="KW-0324">Glycolysis</keyword>
<evidence type="ECO:0000256" key="9">
    <source>
        <dbReference type="ARBA" id="ARBA00022777"/>
    </source>
</evidence>
<keyword evidence="11 15" id="KW-0460">Magnesium</keyword>
<dbReference type="Gramene" id="GBG69105">
    <property type="protein sequence ID" value="GBG69105"/>
    <property type="gene ID" value="CBR_g3803"/>
</dbReference>
<dbReference type="SUPFAM" id="SSF52935">
    <property type="entry name" value="PK C-terminal domain-like"/>
    <property type="match status" value="1"/>
</dbReference>
<dbReference type="FunFam" id="3.20.20.60:FF:000025">
    <property type="entry name" value="Pyruvate kinase"/>
    <property type="match status" value="1"/>
</dbReference>
<evidence type="ECO:0000313" key="20">
    <source>
        <dbReference type="Proteomes" id="UP000265515"/>
    </source>
</evidence>
<evidence type="ECO:0000256" key="13">
    <source>
        <dbReference type="ARBA" id="ARBA00023317"/>
    </source>
</evidence>
<evidence type="ECO:0000256" key="11">
    <source>
        <dbReference type="ARBA" id="ARBA00022842"/>
    </source>
</evidence>
<dbReference type="GO" id="GO:0030955">
    <property type="term" value="F:potassium ion binding"/>
    <property type="evidence" value="ECO:0007669"/>
    <property type="project" value="InterPro"/>
</dbReference>
<dbReference type="GO" id="GO:0009570">
    <property type="term" value="C:chloroplast stroma"/>
    <property type="evidence" value="ECO:0007669"/>
    <property type="project" value="UniProtKB-ARBA"/>
</dbReference>